<evidence type="ECO:0000313" key="3">
    <source>
        <dbReference type="RefSeq" id="XP_022827685.1"/>
    </source>
</evidence>
<reference evidence="3" key="1">
    <citation type="submission" date="2025-08" db="UniProtKB">
        <authorList>
            <consortium name="RefSeq"/>
        </authorList>
    </citation>
    <scope>IDENTIFICATION</scope>
    <source>
        <strain evidence="3">Ishihara</strain>
        <tissue evidence="3">Whole body</tissue>
    </source>
</reference>
<dbReference type="GeneID" id="111357291"/>
<dbReference type="AlphaFoldDB" id="A0A9J7IWK9"/>
<name>A0A9J7IWK9_SPOLT</name>
<gene>
    <name evidence="3" type="primary">LOC111357291</name>
</gene>
<dbReference type="Proteomes" id="UP000301870">
    <property type="component" value="Chromosome 2"/>
</dbReference>
<organism evidence="2 3">
    <name type="scientific">Spodoptera litura</name>
    <name type="common">Asian cotton leafworm</name>
    <dbReference type="NCBI Taxonomy" id="69820"/>
    <lineage>
        <taxon>Eukaryota</taxon>
        <taxon>Metazoa</taxon>
        <taxon>Ecdysozoa</taxon>
        <taxon>Arthropoda</taxon>
        <taxon>Hexapoda</taxon>
        <taxon>Insecta</taxon>
        <taxon>Pterygota</taxon>
        <taxon>Neoptera</taxon>
        <taxon>Endopterygota</taxon>
        <taxon>Lepidoptera</taxon>
        <taxon>Glossata</taxon>
        <taxon>Ditrysia</taxon>
        <taxon>Noctuoidea</taxon>
        <taxon>Noctuidae</taxon>
        <taxon>Amphipyrinae</taxon>
        <taxon>Spodoptera</taxon>
    </lineage>
</organism>
<evidence type="ECO:0000313" key="2">
    <source>
        <dbReference type="Proteomes" id="UP000301870"/>
    </source>
</evidence>
<keyword evidence="1" id="KW-0732">Signal</keyword>
<protein>
    <submittedName>
        <fullName evidence="3">Uncharacterized protein LOC111357291</fullName>
    </submittedName>
</protein>
<feature type="chain" id="PRO_5039942380" evidence="1">
    <location>
        <begin position="22"/>
        <end position="272"/>
    </location>
</feature>
<keyword evidence="2" id="KW-1185">Reference proteome</keyword>
<proteinExistence type="predicted"/>
<dbReference type="OrthoDB" id="7388831at2759"/>
<accession>A0A9J7IWK9</accession>
<evidence type="ECO:0000256" key="1">
    <source>
        <dbReference type="SAM" id="SignalP"/>
    </source>
</evidence>
<dbReference type="KEGG" id="sliu:111357291"/>
<feature type="signal peptide" evidence="1">
    <location>
        <begin position="1"/>
        <end position="21"/>
    </location>
</feature>
<sequence>MLQWGMAALLAVVVLCAAAAATNVENYFQENRRLAKAMVEALQDSKFDEELLFDLKKENQVYLNRTMSLVIKYIVKREVDNYRSRRTDAISRRIYSSLVMKLIDIAKDLPRNTTAQSRIDTAHRYYMSVESRDMHDQMADVQVFHACARLYDIMFTAPRIIAQLGKLDDLTPRILVRKLNDMEIKPVHLGVALLIQYHLRNTVNFAIRSKALEVLATKPQMVGPQVIDMLKALASKMLPIAELLDIHLAHSSPAFKDSCPSTWLGIVNNKQA</sequence>
<dbReference type="RefSeq" id="XP_022827685.1">
    <property type="nucleotide sequence ID" value="XM_022971917.1"/>
</dbReference>